<accession>A0A2C5TSG7</accession>
<feature type="chain" id="PRO_5041060848" description="Lipoprotein" evidence="1">
    <location>
        <begin position="21"/>
        <end position="104"/>
    </location>
</feature>
<evidence type="ECO:0000313" key="2">
    <source>
        <dbReference type="EMBL" id="MBE8613022.1"/>
    </source>
</evidence>
<dbReference type="Proteomes" id="UP001182247">
    <property type="component" value="Unassembled WGS sequence"/>
</dbReference>
<feature type="signal peptide" evidence="1">
    <location>
        <begin position="1"/>
        <end position="20"/>
    </location>
</feature>
<dbReference type="EMBL" id="PKLF01000009">
    <property type="protein sequence ID" value="MBE8613022.1"/>
    <property type="molecule type" value="Genomic_DNA"/>
</dbReference>
<dbReference type="GeneID" id="93359199"/>
<dbReference type="PROSITE" id="PS51257">
    <property type="entry name" value="PROKAR_LIPOPROTEIN"/>
    <property type="match status" value="1"/>
</dbReference>
<proteinExistence type="predicted"/>
<reference evidence="2" key="1">
    <citation type="submission" date="2017-12" db="EMBL/GenBank/DDBJ databases">
        <title>Genome sequencing and analysis.</title>
        <authorList>
            <person name="Huang Y.-T."/>
        </authorList>
    </citation>
    <scope>NUCLEOTIDE SEQUENCE</scope>
    <source>
        <strain evidence="2">VGH116</strain>
    </source>
</reference>
<organism evidence="2 4">
    <name type="scientific">Morganella morganii</name>
    <name type="common">Proteus morganii</name>
    <dbReference type="NCBI Taxonomy" id="582"/>
    <lineage>
        <taxon>Bacteria</taxon>
        <taxon>Pseudomonadati</taxon>
        <taxon>Pseudomonadota</taxon>
        <taxon>Gammaproteobacteria</taxon>
        <taxon>Enterobacterales</taxon>
        <taxon>Morganellaceae</taxon>
        <taxon>Morganella</taxon>
    </lineage>
</organism>
<gene>
    <name evidence="2" type="ORF">CYG68_11490</name>
    <name evidence="3" type="ORF">OSC06_07995</name>
</gene>
<evidence type="ECO:0000313" key="3">
    <source>
        <dbReference type="EMBL" id="MDS0897912.1"/>
    </source>
</evidence>
<dbReference type="AlphaFoldDB" id="A0A2C5TSG7"/>
<keyword evidence="1" id="KW-0732">Signal</keyword>
<protein>
    <recommendedName>
        <fullName evidence="5">Lipoprotein</fullName>
    </recommendedName>
</protein>
<evidence type="ECO:0008006" key="5">
    <source>
        <dbReference type="Google" id="ProtNLM"/>
    </source>
</evidence>
<name>A0A2C5TSG7_MORMO</name>
<comment type="caution">
    <text evidence="2">The sequence shown here is derived from an EMBL/GenBank/DDBJ whole genome shotgun (WGS) entry which is preliminary data.</text>
</comment>
<sequence length="104" mass="11225">MKKIAVIIPFVLLLSACATKQYPQAAAVSGEESALMNCHDIKTEIAKTRSIQQEIEKTGQFDGKTVLGFLGDFGIGNGIAKDDARAKATVRLSQLTALQEKNCR</sequence>
<reference evidence="3" key="2">
    <citation type="submission" date="2023-02" db="EMBL/GenBank/DDBJ databases">
        <title>Detection, antimicrobial susceptibility and genomic characterization of NDM-producing species of Morganellaceae, Yersiniaceae, and Enterobacteriaceae other than Klebsiella.</title>
        <authorList>
            <person name="Camargo C.H."/>
            <person name="Sacchi C.T."/>
            <person name="Campos K.R."/>
        </authorList>
    </citation>
    <scope>NUCLEOTIDE SEQUENCE</scope>
    <source>
        <strain evidence="3">1189_21</strain>
    </source>
</reference>
<evidence type="ECO:0000256" key="1">
    <source>
        <dbReference type="SAM" id="SignalP"/>
    </source>
</evidence>
<evidence type="ECO:0000313" key="4">
    <source>
        <dbReference type="Proteomes" id="UP000650477"/>
    </source>
</evidence>
<dbReference type="RefSeq" id="WP_004235010.1">
    <property type="nucleotide sequence ID" value="NZ_ABGYJJ040000001.1"/>
</dbReference>
<dbReference type="Proteomes" id="UP000650477">
    <property type="component" value="Unassembled WGS sequence"/>
</dbReference>
<dbReference type="EMBL" id="JAPKIY010000012">
    <property type="protein sequence ID" value="MDS0897912.1"/>
    <property type="molecule type" value="Genomic_DNA"/>
</dbReference>